<name>A0A0F7L229_9VIRU</name>
<reference evidence="1" key="1">
    <citation type="journal article" date="2015" name="Front. Microbiol.">
        <title>Combining genomic sequencing methods to explore viral diversity and reveal potential virus-host interactions.</title>
        <authorList>
            <person name="Chow C.E."/>
            <person name="Winget D.M."/>
            <person name="White R.A.III."/>
            <person name="Hallam S.J."/>
            <person name="Suttle C.A."/>
        </authorList>
    </citation>
    <scope>NUCLEOTIDE SEQUENCE</scope>
    <source>
        <strain evidence="1">Anoxic3_1</strain>
    </source>
</reference>
<protein>
    <submittedName>
        <fullName evidence="1">Uncharacterized protein</fullName>
    </submittedName>
</protein>
<dbReference type="EMBL" id="KR029577">
    <property type="protein sequence ID" value="AKH45900.1"/>
    <property type="molecule type" value="Genomic_DNA"/>
</dbReference>
<organism evidence="1">
    <name type="scientific">uncultured marine virus</name>
    <dbReference type="NCBI Taxonomy" id="186617"/>
    <lineage>
        <taxon>Viruses</taxon>
        <taxon>environmental samples</taxon>
    </lineage>
</organism>
<sequence>MGLLDHVQNLVGDVCRTVSRQSARLWYASLSIPGNILVSKHEGDVHHPLTLIRILVQFPARSGRDMRGPLQRVALLLRNPSSLDDVYSHVYAVPRGALGNPPASACRVSSASSIVQPSSMASSRAAANISLVTPRGLSCSRAVSSASCAMRAVPSASIRAAETSMCCLVVARWTWLWEILGKYLNIKAKPHPTKTVLAITTRAMRASCMLRMGGRRRDQHRRSRRDHCRTL</sequence>
<reference evidence="1" key="2">
    <citation type="submission" date="2015-03" db="EMBL/GenBank/DDBJ databases">
        <authorList>
            <person name="Chow C.-E.T."/>
            <person name="Winget D.M."/>
            <person name="White R.A.III."/>
            <person name="Hallam S.J."/>
            <person name="Suttle C.A."/>
        </authorList>
    </citation>
    <scope>NUCLEOTIDE SEQUENCE</scope>
    <source>
        <strain evidence="1">Anoxic3_1</strain>
    </source>
</reference>
<accession>A0A0F7L229</accession>
<evidence type="ECO:0000313" key="1">
    <source>
        <dbReference type="EMBL" id="AKH45900.1"/>
    </source>
</evidence>
<proteinExistence type="predicted"/>